<dbReference type="SMART" id="SM00754">
    <property type="entry name" value="CHRD"/>
    <property type="match status" value="1"/>
</dbReference>
<dbReference type="EMBL" id="JBHSDU010000010">
    <property type="protein sequence ID" value="MFC4311717.1"/>
    <property type="molecule type" value="Genomic_DNA"/>
</dbReference>
<evidence type="ECO:0000313" key="3">
    <source>
        <dbReference type="EMBL" id="MFC4311717.1"/>
    </source>
</evidence>
<name>A0ABV8SXH6_9GAMM</name>
<keyword evidence="1" id="KW-0732">Signal</keyword>
<keyword evidence="4" id="KW-1185">Reference proteome</keyword>
<dbReference type="PROSITE" id="PS50933">
    <property type="entry name" value="CHRD"/>
    <property type="match status" value="1"/>
</dbReference>
<feature type="chain" id="PRO_5047460538" evidence="1">
    <location>
        <begin position="29"/>
        <end position="142"/>
    </location>
</feature>
<gene>
    <name evidence="3" type="ORF">ACFPN2_21710</name>
</gene>
<proteinExistence type="predicted"/>
<evidence type="ECO:0000256" key="1">
    <source>
        <dbReference type="SAM" id="SignalP"/>
    </source>
</evidence>
<comment type="caution">
    <text evidence="3">The sequence shown here is derived from an EMBL/GenBank/DDBJ whole genome shotgun (WGS) entry which is preliminary data.</text>
</comment>
<feature type="signal peptide" evidence="1">
    <location>
        <begin position="1"/>
        <end position="28"/>
    </location>
</feature>
<dbReference type="RefSeq" id="WP_380600502.1">
    <property type="nucleotide sequence ID" value="NZ_JBHSDU010000010.1"/>
</dbReference>
<accession>A0ABV8SXH6</accession>
<sequence>MSKNRAGKIFGSSLLAMGILAVSLTAHGEEVKVTLTGAEEVPAVTTQAKGEGTITIAKDGSVTGLVKTTGIEGVAAHIHLAEAGKNGPPVITLTKGADGAWSTPEGAKLTEEQYKAFKAGQLYVNVHSAAHKGGEIRAQLKP</sequence>
<dbReference type="Pfam" id="PF07452">
    <property type="entry name" value="CHRD"/>
    <property type="match status" value="1"/>
</dbReference>
<feature type="domain" description="CHRD" evidence="2">
    <location>
        <begin position="27"/>
        <end position="142"/>
    </location>
</feature>
<dbReference type="Proteomes" id="UP001595904">
    <property type="component" value="Unassembled WGS sequence"/>
</dbReference>
<evidence type="ECO:0000313" key="4">
    <source>
        <dbReference type="Proteomes" id="UP001595904"/>
    </source>
</evidence>
<organism evidence="3 4">
    <name type="scientific">Steroidobacter flavus</name>
    <dbReference type="NCBI Taxonomy" id="1842136"/>
    <lineage>
        <taxon>Bacteria</taxon>
        <taxon>Pseudomonadati</taxon>
        <taxon>Pseudomonadota</taxon>
        <taxon>Gammaproteobacteria</taxon>
        <taxon>Steroidobacterales</taxon>
        <taxon>Steroidobacteraceae</taxon>
        <taxon>Steroidobacter</taxon>
    </lineage>
</organism>
<protein>
    <submittedName>
        <fullName evidence="3">CHRD domain-containing protein</fullName>
    </submittedName>
</protein>
<reference evidence="4" key="1">
    <citation type="journal article" date="2019" name="Int. J. Syst. Evol. Microbiol.">
        <title>The Global Catalogue of Microorganisms (GCM) 10K type strain sequencing project: providing services to taxonomists for standard genome sequencing and annotation.</title>
        <authorList>
            <consortium name="The Broad Institute Genomics Platform"/>
            <consortium name="The Broad Institute Genome Sequencing Center for Infectious Disease"/>
            <person name="Wu L."/>
            <person name="Ma J."/>
        </authorList>
    </citation>
    <scope>NUCLEOTIDE SEQUENCE [LARGE SCALE GENOMIC DNA]</scope>
    <source>
        <strain evidence="4">CGMCC 1.10759</strain>
    </source>
</reference>
<evidence type="ECO:0000259" key="2">
    <source>
        <dbReference type="PROSITE" id="PS50933"/>
    </source>
</evidence>
<dbReference type="InterPro" id="IPR010895">
    <property type="entry name" value="CHRD"/>
</dbReference>